<protein>
    <submittedName>
        <fullName evidence="4">Bacterial Ig-like domain (Group 2)</fullName>
    </submittedName>
</protein>
<reference evidence="4 5" key="1">
    <citation type="submission" date="2019-02" db="EMBL/GenBank/DDBJ databases">
        <title>Deep-cultivation of Planctomycetes and their phenomic and genomic characterization uncovers novel biology.</title>
        <authorList>
            <person name="Wiegand S."/>
            <person name="Jogler M."/>
            <person name="Boedeker C."/>
            <person name="Pinto D."/>
            <person name="Vollmers J."/>
            <person name="Rivas-Marin E."/>
            <person name="Kohn T."/>
            <person name="Peeters S.H."/>
            <person name="Heuer A."/>
            <person name="Rast P."/>
            <person name="Oberbeckmann S."/>
            <person name="Bunk B."/>
            <person name="Jeske O."/>
            <person name="Meyerdierks A."/>
            <person name="Storesund J.E."/>
            <person name="Kallscheuer N."/>
            <person name="Luecker S."/>
            <person name="Lage O.M."/>
            <person name="Pohl T."/>
            <person name="Merkel B.J."/>
            <person name="Hornburger P."/>
            <person name="Mueller R.-W."/>
            <person name="Bruemmer F."/>
            <person name="Labrenz M."/>
            <person name="Spormann A.M."/>
            <person name="Op den Camp H."/>
            <person name="Overmann J."/>
            <person name="Amann R."/>
            <person name="Jetten M.S.M."/>
            <person name="Mascher T."/>
            <person name="Medema M.H."/>
            <person name="Devos D.P."/>
            <person name="Kaster A.-K."/>
            <person name="Ovreas L."/>
            <person name="Rohde M."/>
            <person name="Galperin M.Y."/>
            <person name="Jogler C."/>
        </authorList>
    </citation>
    <scope>NUCLEOTIDE SEQUENCE [LARGE SCALE GENOMIC DNA]</scope>
    <source>
        <strain evidence="4 5">ElP</strain>
    </source>
</reference>
<keyword evidence="5" id="KW-1185">Reference proteome</keyword>
<dbReference type="RefSeq" id="WP_197446345.1">
    <property type="nucleotide sequence ID" value="NZ_CP036426.1"/>
</dbReference>
<evidence type="ECO:0000256" key="1">
    <source>
        <dbReference type="SAM" id="MobiDB-lite"/>
    </source>
</evidence>
<dbReference type="Gene3D" id="2.60.40.1080">
    <property type="match status" value="2"/>
</dbReference>
<accession>A0A518H8P4</accession>
<sequence>MTAESTRIPSRLALLVPIGVLLLLPGMTPRADAGSRPSPFSLSIEPSAIELSDPSDRRQVVVTAIAGDGSQIDATGEATFAVDPPDVARVSGSGVVTPGDGGKARLIVRLGSDRAEASITVAPATPRREVSYRQDVAAVLSKAGCNMGPCHGNLTGKGGFKLTLRGDDPGFDLLAMTRDLYGRRVDTADPNSSLLLKKPLGQIPHEGGRRFSPADPEAEILRSWIASGCRDDLGSVPGLIGLSIFPSSRINASPGRTQQLAVTATFADGSTRDVTRLAAFDVDEPTEVEVSPSGLVRRAEPGESVVSARYLGRHAISRLAFLPDRPGFAWDGPSPRSEIDEAVFSKLESLKIHPSPAAPDHVFLRRAYLDAIGVLPTPEEARAFLRSEDPEKRDRLVDRLLERPEFADFWALKWADLLRNEEKTMGPKGVWAFRRWLRDRIAADAPLTDLAEELITGSGSSWANPPASFYRTNRDPETCAESFGQIFLGVRLQCARCHNHPFDSWTQDDYYGLAAAFANVERKEVNNERRDRLNTHEINGDVLIHLDGRPRMRQPVSGERLDPAAPGGGPLDVGPDGDARVALARWLTDSDRQFARNMANRIWFHMLGRGVVEPVDDFRASNPPSNPELLDALTARFVAGGHRIRPLVREIMTSRVYGLDSAPRPTNAEDESNFARSRIRLLPAEVLLDAIGAALGRPADLDGPPPGTRAVSLAGANTGPEFLDTFGKPDRLLTCECERSEETTLAQAFQLINGGTVRAILEAPDNRLGLLLDSGMPDGEILAELYLASLGREPSPEELWGALAHLDSTGDRRLAWEDVSWAIINSKEFLLRR</sequence>
<name>A0A518H8P4_9BACT</name>
<gene>
    <name evidence="4" type="ORF">ElP_50690</name>
</gene>
<feature type="region of interest" description="Disordered" evidence="1">
    <location>
        <begin position="553"/>
        <end position="574"/>
    </location>
</feature>
<evidence type="ECO:0000313" key="4">
    <source>
        <dbReference type="EMBL" id="QDV37136.1"/>
    </source>
</evidence>
<dbReference type="AlphaFoldDB" id="A0A518H8P4"/>
<dbReference type="Pfam" id="PF07583">
    <property type="entry name" value="PSCyt2"/>
    <property type="match status" value="1"/>
</dbReference>
<evidence type="ECO:0000259" key="2">
    <source>
        <dbReference type="Pfam" id="PF07583"/>
    </source>
</evidence>
<dbReference type="PANTHER" id="PTHR35889">
    <property type="entry name" value="CYCLOINULO-OLIGOSACCHARIDE FRUCTANOTRANSFERASE-RELATED"/>
    <property type="match status" value="1"/>
</dbReference>
<feature type="domain" description="DUF1549" evidence="2">
    <location>
        <begin position="338"/>
        <end position="521"/>
    </location>
</feature>
<dbReference type="PANTHER" id="PTHR35889:SF3">
    <property type="entry name" value="F-BOX DOMAIN-CONTAINING PROTEIN"/>
    <property type="match status" value="1"/>
</dbReference>
<dbReference type="InterPro" id="IPR022655">
    <property type="entry name" value="DUF1553"/>
</dbReference>
<feature type="domain" description="DUF1553" evidence="3">
    <location>
        <begin position="580"/>
        <end position="802"/>
    </location>
</feature>
<dbReference type="KEGG" id="tpla:ElP_50690"/>
<dbReference type="InterPro" id="IPR011444">
    <property type="entry name" value="DUF1549"/>
</dbReference>
<dbReference type="Proteomes" id="UP000317835">
    <property type="component" value="Chromosome"/>
</dbReference>
<proteinExistence type="predicted"/>
<organism evidence="4 5">
    <name type="scientific">Tautonia plasticadhaerens</name>
    <dbReference type="NCBI Taxonomy" id="2527974"/>
    <lineage>
        <taxon>Bacteria</taxon>
        <taxon>Pseudomonadati</taxon>
        <taxon>Planctomycetota</taxon>
        <taxon>Planctomycetia</taxon>
        <taxon>Isosphaerales</taxon>
        <taxon>Isosphaeraceae</taxon>
        <taxon>Tautonia</taxon>
    </lineage>
</organism>
<dbReference type="EMBL" id="CP036426">
    <property type="protein sequence ID" value="QDV37136.1"/>
    <property type="molecule type" value="Genomic_DNA"/>
</dbReference>
<dbReference type="Pfam" id="PF07587">
    <property type="entry name" value="PSD1"/>
    <property type="match status" value="1"/>
</dbReference>
<evidence type="ECO:0000313" key="5">
    <source>
        <dbReference type="Proteomes" id="UP000317835"/>
    </source>
</evidence>
<evidence type="ECO:0000259" key="3">
    <source>
        <dbReference type="Pfam" id="PF07587"/>
    </source>
</evidence>